<evidence type="ECO:0000313" key="3">
    <source>
        <dbReference type="Proteomes" id="UP000298030"/>
    </source>
</evidence>
<evidence type="ECO:0000256" key="1">
    <source>
        <dbReference type="SAM" id="MobiDB-lite"/>
    </source>
</evidence>
<gene>
    <name evidence="2" type="ORF">FA13DRAFT_1804088</name>
</gene>
<feature type="compositionally biased region" description="Low complexity" evidence="1">
    <location>
        <begin position="62"/>
        <end position="79"/>
    </location>
</feature>
<feature type="compositionally biased region" description="Pro residues" evidence="1">
    <location>
        <begin position="102"/>
        <end position="111"/>
    </location>
</feature>
<feature type="compositionally biased region" description="Low complexity" evidence="1">
    <location>
        <begin position="224"/>
        <end position="241"/>
    </location>
</feature>
<sequence length="329" mass="35735">MQAPLQTPLPRPPSAVNAAQAGLAGALNQQQVQGQYQGVSPRPQSQDQNGQIEMMQHYQNFQQQRILQQQQAQQQAQQQPPQPQPQQQPPQQPLQLPQQRPQQPPQHPPQQQPSQLAPQQQPSQPHPCPSSPLIPAQTSPMGGDMIAETSHTVEEAPLAPMPNANVGASTSTPLATKRGSVVLESSGDEESRKKMRMSEEGTEVQEDNAMNVDVNPEPATSEDSASSMITTAAASATQSDAGGEDDVDEEDDEEEDSVIGPDGLRTVESCLEGFFVRGGRDKDVSDVLTTLLELASPPSHNIPSPNRILFLPFAFIIIMLYIRGPFEHH</sequence>
<evidence type="ECO:0000313" key="2">
    <source>
        <dbReference type="EMBL" id="TEB18134.1"/>
    </source>
</evidence>
<keyword evidence="3" id="KW-1185">Reference proteome</keyword>
<feature type="region of interest" description="Disordered" evidence="1">
    <location>
        <begin position="32"/>
        <end position="144"/>
    </location>
</feature>
<feature type="compositionally biased region" description="Basic and acidic residues" evidence="1">
    <location>
        <begin position="189"/>
        <end position="199"/>
    </location>
</feature>
<dbReference type="STRING" id="71717.A0A4Y7S9P2"/>
<dbReference type="EMBL" id="QPFP01000286">
    <property type="protein sequence ID" value="TEB18134.1"/>
    <property type="molecule type" value="Genomic_DNA"/>
</dbReference>
<name>A0A4Y7S9P2_COPMI</name>
<feature type="region of interest" description="Disordered" evidence="1">
    <location>
        <begin position="159"/>
        <end position="261"/>
    </location>
</feature>
<organism evidence="2 3">
    <name type="scientific">Coprinellus micaceus</name>
    <name type="common">Glistening ink-cap mushroom</name>
    <name type="synonym">Coprinus micaceus</name>
    <dbReference type="NCBI Taxonomy" id="71717"/>
    <lineage>
        <taxon>Eukaryota</taxon>
        <taxon>Fungi</taxon>
        <taxon>Dikarya</taxon>
        <taxon>Basidiomycota</taxon>
        <taxon>Agaricomycotina</taxon>
        <taxon>Agaricomycetes</taxon>
        <taxon>Agaricomycetidae</taxon>
        <taxon>Agaricales</taxon>
        <taxon>Agaricineae</taxon>
        <taxon>Psathyrellaceae</taxon>
        <taxon>Coprinellus</taxon>
    </lineage>
</organism>
<dbReference type="Proteomes" id="UP000298030">
    <property type="component" value="Unassembled WGS sequence"/>
</dbReference>
<reference evidence="2 3" key="1">
    <citation type="journal article" date="2019" name="Nat. Ecol. Evol.">
        <title>Megaphylogeny resolves global patterns of mushroom evolution.</title>
        <authorList>
            <person name="Varga T."/>
            <person name="Krizsan K."/>
            <person name="Foldi C."/>
            <person name="Dima B."/>
            <person name="Sanchez-Garcia M."/>
            <person name="Sanchez-Ramirez S."/>
            <person name="Szollosi G.J."/>
            <person name="Szarkandi J.G."/>
            <person name="Papp V."/>
            <person name="Albert L."/>
            <person name="Andreopoulos W."/>
            <person name="Angelini C."/>
            <person name="Antonin V."/>
            <person name="Barry K.W."/>
            <person name="Bougher N.L."/>
            <person name="Buchanan P."/>
            <person name="Buyck B."/>
            <person name="Bense V."/>
            <person name="Catcheside P."/>
            <person name="Chovatia M."/>
            <person name="Cooper J."/>
            <person name="Damon W."/>
            <person name="Desjardin D."/>
            <person name="Finy P."/>
            <person name="Geml J."/>
            <person name="Haridas S."/>
            <person name="Hughes K."/>
            <person name="Justo A."/>
            <person name="Karasinski D."/>
            <person name="Kautmanova I."/>
            <person name="Kiss B."/>
            <person name="Kocsube S."/>
            <person name="Kotiranta H."/>
            <person name="LaButti K.M."/>
            <person name="Lechner B.E."/>
            <person name="Liimatainen K."/>
            <person name="Lipzen A."/>
            <person name="Lukacs Z."/>
            <person name="Mihaltcheva S."/>
            <person name="Morgado L.N."/>
            <person name="Niskanen T."/>
            <person name="Noordeloos M.E."/>
            <person name="Ohm R.A."/>
            <person name="Ortiz-Santana B."/>
            <person name="Ovrebo C."/>
            <person name="Racz N."/>
            <person name="Riley R."/>
            <person name="Savchenko A."/>
            <person name="Shiryaev A."/>
            <person name="Soop K."/>
            <person name="Spirin V."/>
            <person name="Szebenyi C."/>
            <person name="Tomsovsky M."/>
            <person name="Tulloss R.E."/>
            <person name="Uehling J."/>
            <person name="Grigoriev I.V."/>
            <person name="Vagvolgyi C."/>
            <person name="Papp T."/>
            <person name="Martin F.M."/>
            <person name="Miettinen O."/>
            <person name="Hibbett D.S."/>
            <person name="Nagy L.G."/>
        </authorList>
    </citation>
    <scope>NUCLEOTIDE SEQUENCE [LARGE SCALE GENOMIC DNA]</scope>
    <source>
        <strain evidence="2 3">FP101781</strain>
    </source>
</reference>
<feature type="compositionally biased region" description="Polar residues" evidence="1">
    <location>
        <begin position="36"/>
        <end position="61"/>
    </location>
</feature>
<accession>A0A4Y7S9P2</accession>
<feature type="compositionally biased region" description="Pro residues" evidence="1">
    <location>
        <begin position="80"/>
        <end position="92"/>
    </location>
</feature>
<feature type="compositionally biased region" description="Low complexity" evidence="1">
    <location>
        <begin position="112"/>
        <end position="123"/>
    </location>
</feature>
<comment type="caution">
    <text evidence="2">The sequence shown here is derived from an EMBL/GenBank/DDBJ whole genome shotgun (WGS) entry which is preliminary data.</text>
</comment>
<proteinExistence type="predicted"/>
<feature type="compositionally biased region" description="Acidic residues" evidence="1">
    <location>
        <begin position="242"/>
        <end position="257"/>
    </location>
</feature>
<protein>
    <submittedName>
        <fullName evidence="2">Uncharacterized protein</fullName>
    </submittedName>
</protein>
<dbReference type="AlphaFoldDB" id="A0A4Y7S9P2"/>